<organism evidence="1 2">
    <name type="scientific">Corynebacterium amycolatum</name>
    <dbReference type="NCBI Taxonomy" id="43765"/>
    <lineage>
        <taxon>Bacteria</taxon>
        <taxon>Bacillati</taxon>
        <taxon>Actinomycetota</taxon>
        <taxon>Actinomycetes</taxon>
        <taxon>Mycobacteriales</taxon>
        <taxon>Corynebacteriaceae</taxon>
        <taxon>Corynebacterium</taxon>
    </lineage>
</organism>
<dbReference type="RefSeq" id="WP_284826376.1">
    <property type="nucleotide sequence ID" value="NZ_JASOOY020000031.1"/>
</dbReference>
<name>A0AAW9SV58_CORAY</name>
<evidence type="ECO:0000313" key="1">
    <source>
        <dbReference type="EMBL" id="MEO3717702.1"/>
    </source>
</evidence>
<protein>
    <recommendedName>
        <fullName evidence="3">Secreted protein</fullName>
    </recommendedName>
</protein>
<dbReference type="AlphaFoldDB" id="A0AAW9SV58"/>
<sequence>MNHVTVVTRIEKTLPSNRKLSGSQTAGPNTVMFTGWPRGAINFGYKQLVRYRQRENSPSFPNSWGNTVKTASPKILALKSFQKPTFTERIIVKPKNLATIIVLLPVTTALTACSGEGFEASTNDHFYEKAAEFLNAYGEPDNDIVMELACPDSRLYERAESGELNGAKESFEINLTDPKVTKIGVEEMGKEVIAVIKPDDDYKALAVSFAHPTPDSERWCVTGMDQDDYGFFRN</sequence>
<dbReference type="EMBL" id="JASOOY020000031">
    <property type="protein sequence ID" value="MEO3717702.1"/>
    <property type="molecule type" value="Genomic_DNA"/>
</dbReference>
<proteinExistence type="predicted"/>
<reference evidence="1" key="2">
    <citation type="submission" date="2024-05" db="EMBL/GenBank/DDBJ databases">
        <authorList>
            <person name="Wolfe A."/>
        </authorList>
    </citation>
    <scope>NUCLEOTIDE SEQUENCE</scope>
    <source>
        <strain evidence="1">UMB1064</strain>
    </source>
</reference>
<gene>
    <name evidence="1" type="ORF">QP460_008875</name>
</gene>
<accession>A0AAW9SV58</accession>
<evidence type="ECO:0000313" key="2">
    <source>
        <dbReference type="Proteomes" id="UP001223646"/>
    </source>
</evidence>
<comment type="caution">
    <text evidence="1">The sequence shown here is derived from an EMBL/GenBank/DDBJ whole genome shotgun (WGS) entry which is preliminary data.</text>
</comment>
<reference evidence="1" key="1">
    <citation type="submission" date="2023-05" db="EMBL/GenBank/DDBJ databases">
        <authorList>
            <person name="Du J."/>
        </authorList>
    </citation>
    <scope>NUCLEOTIDE SEQUENCE</scope>
    <source>
        <strain evidence="1">UMB1064</strain>
    </source>
</reference>
<dbReference type="Proteomes" id="UP001223646">
    <property type="component" value="Unassembled WGS sequence"/>
</dbReference>
<evidence type="ECO:0008006" key="3">
    <source>
        <dbReference type="Google" id="ProtNLM"/>
    </source>
</evidence>